<dbReference type="InterPro" id="IPR029510">
    <property type="entry name" value="Ald_DH_CS_GLU"/>
</dbReference>
<dbReference type="FunFam" id="3.40.605.10:FF:000007">
    <property type="entry name" value="NAD/NADP-dependent betaine aldehyde dehydrogenase"/>
    <property type="match status" value="1"/>
</dbReference>
<dbReference type="PANTHER" id="PTHR42804">
    <property type="entry name" value="ALDEHYDE DEHYDROGENASE"/>
    <property type="match status" value="1"/>
</dbReference>
<dbReference type="Gene3D" id="3.40.309.10">
    <property type="entry name" value="Aldehyde Dehydrogenase, Chain A, domain 2"/>
    <property type="match status" value="1"/>
</dbReference>
<keyword evidence="7" id="KW-1185">Reference proteome</keyword>
<feature type="active site" evidence="3">
    <location>
        <position position="259"/>
    </location>
</feature>
<proteinExistence type="inferred from homology"/>
<sequence length="495" mass="52722">MLDTKAAPFQRPDQLFIGGKWSDPSSSSIIEVINSGTEELYVAVAEAQEADVNAAVAAARHAFDKGPWPRMTHKERAGYLDAIADEFDRRADDIAQIWTVESGTVFNVAQPVSQTLSGIYRYYADLADDFPFVEEHEPKGGGNVGLLVREPVGVVGAIIPWNGPALLIAHKCAPALLAGCTIVVKASPEAPGSAYVLAEICEKVGLPAGVINVLTADREVSEKLVRHPDVDKITFTGSTMAGRRIASLCGERIARCTLELGGKSAAVVLDDYDVAAAAQTITGSTTFLTGQVCSALTRIVVSRNRHDQLVEALGEAFRAVRVGDPFDAGSGMGPLAMRRQRDRVEDLIAKGVSEGATLAAGGSRPAHLNRGFFIEPTVFGNVDNNQTIAREEIFGPVLSVIPADNEAQAIEIANDSIYGLNASVFTNDIERAYSAARQLRSGTVGHNAFRSDFSIAFGGFKQSGIGREGGKEGLMPFLETKTVILDAKPASFDVF</sequence>
<feature type="domain" description="Aldehyde dehydrogenase" evidence="5">
    <location>
        <begin position="21"/>
        <end position="483"/>
    </location>
</feature>
<dbReference type="CDD" id="cd07139">
    <property type="entry name" value="ALDH_AldA-Rv0768"/>
    <property type="match status" value="1"/>
</dbReference>
<dbReference type="RefSeq" id="WP_127612769.1">
    <property type="nucleotide sequence ID" value="NZ_RXOL01000004.1"/>
</dbReference>
<protein>
    <submittedName>
        <fullName evidence="6">Aldehyde dehydrogenase</fullName>
    </submittedName>
</protein>
<dbReference type="SUPFAM" id="SSF53720">
    <property type="entry name" value="ALDH-like"/>
    <property type="match status" value="1"/>
</dbReference>
<evidence type="ECO:0000256" key="3">
    <source>
        <dbReference type="PROSITE-ProRule" id="PRU10007"/>
    </source>
</evidence>
<comment type="similarity">
    <text evidence="1 4">Belongs to the aldehyde dehydrogenase family.</text>
</comment>
<dbReference type="InterPro" id="IPR016161">
    <property type="entry name" value="Ald_DH/histidinol_DH"/>
</dbReference>
<dbReference type="Proteomes" id="UP000283003">
    <property type="component" value="Unassembled WGS sequence"/>
</dbReference>
<dbReference type="InterPro" id="IPR016163">
    <property type="entry name" value="Ald_DH_C"/>
</dbReference>
<dbReference type="InterPro" id="IPR016162">
    <property type="entry name" value="Ald_DH_N"/>
</dbReference>
<keyword evidence="2 4" id="KW-0560">Oxidoreductase</keyword>
<accession>A0A437GY12</accession>
<dbReference type="PROSITE" id="PS00687">
    <property type="entry name" value="ALDEHYDE_DEHYDR_GLU"/>
    <property type="match status" value="1"/>
</dbReference>
<dbReference type="PANTHER" id="PTHR42804:SF1">
    <property type="entry name" value="ALDEHYDE DEHYDROGENASE-RELATED"/>
    <property type="match status" value="1"/>
</dbReference>
<organism evidence="6 7">
    <name type="scientific">Croceicoccus ponticola</name>
    <dbReference type="NCBI Taxonomy" id="2217664"/>
    <lineage>
        <taxon>Bacteria</taxon>
        <taxon>Pseudomonadati</taxon>
        <taxon>Pseudomonadota</taxon>
        <taxon>Alphaproteobacteria</taxon>
        <taxon>Sphingomonadales</taxon>
        <taxon>Erythrobacteraceae</taxon>
        <taxon>Croceicoccus</taxon>
    </lineage>
</organism>
<name>A0A437GY12_9SPHN</name>
<evidence type="ECO:0000313" key="7">
    <source>
        <dbReference type="Proteomes" id="UP000283003"/>
    </source>
</evidence>
<dbReference type="EMBL" id="RXOL01000004">
    <property type="protein sequence ID" value="RVQ66346.1"/>
    <property type="molecule type" value="Genomic_DNA"/>
</dbReference>
<dbReference type="FunFam" id="3.40.309.10:FF:000009">
    <property type="entry name" value="Aldehyde dehydrogenase A"/>
    <property type="match status" value="1"/>
</dbReference>
<evidence type="ECO:0000259" key="5">
    <source>
        <dbReference type="Pfam" id="PF00171"/>
    </source>
</evidence>
<evidence type="ECO:0000256" key="4">
    <source>
        <dbReference type="RuleBase" id="RU003345"/>
    </source>
</evidence>
<dbReference type="Gene3D" id="3.40.605.10">
    <property type="entry name" value="Aldehyde Dehydrogenase, Chain A, domain 1"/>
    <property type="match status" value="1"/>
</dbReference>
<dbReference type="OrthoDB" id="9761688at2"/>
<gene>
    <name evidence="6" type="ORF">EKN06_09915</name>
</gene>
<dbReference type="InterPro" id="IPR015590">
    <property type="entry name" value="Aldehyde_DH_dom"/>
</dbReference>
<comment type="caution">
    <text evidence="6">The sequence shown here is derived from an EMBL/GenBank/DDBJ whole genome shotgun (WGS) entry which is preliminary data.</text>
</comment>
<reference evidence="6 7" key="1">
    <citation type="submission" date="2018-12" db="EMBL/GenBank/DDBJ databases">
        <title>Croceicoccus ponticola sp. nov., a lipolytic bacterium isolated from seawater.</title>
        <authorList>
            <person name="Yoon J.-H."/>
        </authorList>
    </citation>
    <scope>NUCLEOTIDE SEQUENCE [LARGE SCALE GENOMIC DNA]</scope>
    <source>
        <strain evidence="6 7">GM-16</strain>
    </source>
</reference>
<evidence type="ECO:0000256" key="1">
    <source>
        <dbReference type="ARBA" id="ARBA00009986"/>
    </source>
</evidence>
<evidence type="ECO:0000313" key="6">
    <source>
        <dbReference type="EMBL" id="RVQ66346.1"/>
    </source>
</evidence>
<dbReference type="Pfam" id="PF00171">
    <property type="entry name" value="Aldedh"/>
    <property type="match status" value="1"/>
</dbReference>
<evidence type="ECO:0000256" key="2">
    <source>
        <dbReference type="ARBA" id="ARBA00023002"/>
    </source>
</evidence>
<dbReference type="GO" id="GO:0016620">
    <property type="term" value="F:oxidoreductase activity, acting on the aldehyde or oxo group of donors, NAD or NADP as acceptor"/>
    <property type="evidence" value="ECO:0007669"/>
    <property type="project" value="InterPro"/>
</dbReference>
<dbReference type="AlphaFoldDB" id="A0A437GY12"/>